<organism evidence="1 2">
    <name type="scientific">Methylorubrum zatmanii</name>
    <dbReference type="NCBI Taxonomy" id="29429"/>
    <lineage>
        <taxon>Bacteria</taxon>
        <taxon>Pseudomonadati</taxon>
        <taxon>Pseudomonadota</taxon>
        <taxon>Alphaproteobacteria</taxon>
        <taxon>Hyphomicrobiales</taxon>
        <taxon>Methylobacteriaceae</taxon>
        <taxon>Methylorubrum</taxon>
    </lineage>
</organism>
<comment type="caution">
    <text evidence="1">The sequence shown here is derived from an EMBL/GenBank/DDBJ whole genome shotgun (WGS) entry which is preliminary data.</text>
</comment>
<accession>A0ABW1WUW4</accession>
<reference evidence="2" key="1">
    <citation type="journal article" date="2019" name="Int. J. Syst. Evol. Microbiol.">
        <title>The Global Catalogue of Microorganisms (GCM) 10K type strain sequencing project: providing services to taxonomists for standard genome sequencing and annotation.</title>
        <authorList>
            <consortium name="The Broad Institute Genomics Platform"/>
            <consortium name="The Broad Institute Genome Sequencing Center for Infectious Disease"/>
            <person name="Wu L."/>
            <person name="Ma J."/>
        </authorList>
    </citation>
    <scope>NUCLEOTIDE SEQUENCE [LARGE SCALE GENOMIC DNA]</scope>
    <source>
        <strain evidence="2">CCUG 36916</strain>
    </source>
</reference>
<protein>
    <recommendedName>
        <fullName evidence="3">Nucleoside 2-deoxyribosyltransferase</fullName>
    </recommendedName>
</protein>
<dbReference type="EMBL" id="JBHSTT010000085">
    <property type="protein sequence ID" value="MFC6391806.1"/>
    <property type="molecule type" value="Genomic_DNA"/>
</dbReference>
<evidence type="ECO:0000313" key="2">
    <source>
        <dbReference type="Proteomes" id="UP001596237"/>
    </source>
</evidence>
<evidence type="ECO:0008006" key="3">
    <source>
        <dbReference type="Google" id="ProtNLM"/>
    </source>
</evidence>
<keyword evidence="2" id="KW-1185">Reference proteome</keyword>
<dbReference type="RefSeq" id="WP_192285872.1">
    <property type="nucleotide sequence ID" value="NZ_JBHSTT010000085.1"/>
</dbReference>
<sequence>MGERTIYMASKTAHAWLWRRLRADGFPIISSWIDEAGKGETACFTDLWRRCVDEAATADAVIVYRQPDEVLKGAFVEVGAALAVGTPVYAIGCDEFSFVNHAGVTRCRSLGEALADITGRRVEMEPIV</sequence>
<dbReference type="Gene3D" id="3.40.50.450">
    <property type="match status" value="1"/>
</dbReference>
<evidence type="ECO:0000313" key="1">
    <source>
        <dbReference type="EMBL" id="MFC6391806.1"/>
    </source>
</evidence>
<proteinExistence type="predicted"/>
<gene>
    <name evidence="1" type="ORF">ACFQDP_21090</name>
</gene>
<dbReference type="Proteomes" id="UP001596237">
    <property type="component" value="Unassembled WGS sequence"/>
</dbReference>
<dbReference type="SUPFAM" id="SSF52309">
    <property type="entry name" value="N-(deoxy)ribosyltransferase-like"/>
    <property type="match status" value="1"/>
</dbReference>
<name>A0ABW1WUW4_9HYPH</name>